<evidence type="ECO:0000313" key="3">
    <source>
        <dbReference type="Proteomes" id="UP000225972"/>
    </source>
</evidence>
<accession>A0A238JDN1</accession>
<organism evidence="2 3">
    <name type="scientific">Pelagimonas phthalicica</name>
    <dbReference type="NCBI Taxonomy" id="1037362"/>
    <lineage>
        <taxon>Bacteria</taxon>
        <taxon>Pseudomonadati</taxon>
        <taxon>Pseudomonadota</taxon>
        <taxon>Alphaproteobacteria</taxon>
        <taxon>Rhodobacterales</taxon>
        <taxon>Roseobacteraceae</taxon>
        <taxon>Pelagimonas</taxon>
    </lineage>
</organism>
<dbReference type="Proteomes" id="UP000225972">
    <property type="component" value="Unassembled WGS sequence"/>
</dbReference>
<keyword evidence="1" id="KW-0812">Transmembrane</keyword>
<reference evidence="3" key="1">
    <citation type="submission" date="2017-05" db="EMBL/GenBank/DDBJ databases">
        <authorList>
            <person name="Rodrigo-Torres L."/>
            <person name="Arahal R. D."/>
            <person name="Lucena T."/>
        </authorList>
    </citation>
    <scope>NUCLEOTIDE SEQUENCE [LARGE SCALE GENOMIC DNA]</scope>
    <source>
        <strain evidence="3">CECT 8649</strain>
    </source>
</reference>
<protein>
    <submittedName>
        <fullName evidence="2">Uncharacterized protein</fullName>
    </submittedName>
</protein>
<keyword evidence="3" id="KW-1185">Reference proteome</keyword>
<proteinExistence type="predicted"/>
<evidence type="ECO:0000313" key="2">
    <source>
        <dbReference type="EMBL" id="SMX28790.1"/>
    </source>
</evidence>
<sequence>MGIRLIRCKHCNHVNKFGARTCSYCFKPTSFLNRILFWVILAVGLGMVVYLNTDWMGR</sequence>
<keyword evidence="1" id="KW-1133">Transmembrane helix</keyword>
<feature type="transmembrane region" description="Helical" evidence="1">
    <location>
        <begin position="35"/>
        <end position="53"/>
    </location>
</feature>
<keyword evidence="1" id="KW-0472">Membrane</keyword>
<name>A0A238JDN1_9RHOB</name>
<evidence type="ECO:0000256" key="1">
    <source>
        <dbReference type="SAM" id="Phobius"/>
    </source>
</evidence>
<gene>
    <name evidence="2" type="ORF">TRP8649_02916</name>
</gene>
<dbReference type="EMBL" id="FXXP01000002">
    <property type="protein sequence ID" value="SMX28790.1"/>
    <property type="molecule type" value="Genomic_DNA"/>
</dbReference>
<dbReference type="AlphaFoldDB" id="A0A238JDN1"/>